<dbReference type="InterPro" id="IPR034361">
    <property type="entry name" value="PHIP1_RRM1"/>
</dbReference>
<dbReference type="SUPFAM" id="SSF57756">
    <property type="entry name" value="Retrovirus zinc finger-like domains"/>
    <property type="match status" value="3"/>
</dbReference>
<dbReference type="CDD" id="cd12271">
    <property type="entry name" value="RRM1_PHIP1"/>
    <property type="match status" value="1"/>
</dbReference>
<dbReference type="PANTHER" id="PTHR23236:SF24">
    <property type="entry name" value="PHRAGMOPLASTIN INTERACTING PROTEIN 1"/>
    <property type="match status" value="1"/>
</dbReference>
<feature type="compositionally biased region" description="Basic and acidic residues" evidence="4">
    <location>
        <begin position="153"/>
        <end position="167"/>
    </location>
</feature>
<dbReference type="PROSITE" id="PS50158">
    <property type="entry name" value="ZF_CCHC"/>
    <property type="match status" value="3"/>
</dbReference>
<evidence type="ECO:0000259" key="5">
    <source>
        <dbReference type="PROSITE" id="PS50102"/>
    </source>
</evidence>
<dbReference type="GO" id="GO:0003723">
    <property type="term" value="F:RNA binding"/>
    <property type="evidence" value="ECO:0007669"/>
    <property type="project" value="UniProtKB-UniRule"/>
</dbReference>
<dbReference type="PROSITE" id="PS50102">
    <property type="entry name" value="RRM"/>
    <property type="match status" value="2"/>
</dbReference>
<evidence type="ECO:0000313" key="7">
    <source>
        <dbReference type="EMBL" id="KAF3334019.1"/>
    </source>
</evidence>
<organism evidence="7 8">
    <name type="scientific">Carex littledalei</name>
    <dbReference type="NCBI Taxonomy" id="544730"/>
    <lineage>
        <taxon>Eukaryota</taxon>
        <taxon>Viridiplantae</taxon>
        <taxon>Streptophyta</taxon>
        <taxon>Embryophyta</taxon>
        <taxon>Tracheophyta</taxon>
        <taxon>Spermatophyta</taxon>
        <taxon>Magnoliopsida</taxon>
        <taxon>Liliopsida</taxon>
        <taxon>Poales</taxon>
        <taxon>Cyperaceae</taxon>
        <taxon>Cyperoideae</taxon>
        <taxon>Cariceae</taxon>
        <taxon>Carex</taxon>
        <taxon>Carex subgen. Euthyceras</taxon>
    </lineage>
</organism>
<feature type="compositionally biased region" description="Polar residues" evidence="4">
    <location>
        <begin position="171"/>
        <end position="183"/>
    </location>
</feature>
<gene>
    <name evidence="7" type="ORF">FCM35_KLT01710</name>
</gene>
<feature type="domain" description="RRM" evidence="5">
    <location>
        <begin position="199"/>
        <end position="276"/>
    </location>
</feature>
<feature type="compositionally biased region" description="Basic and acidic residues" evidence="4">
    <location>
        <begin position="102"/>
        <end position="111"/>
    </location>
</feature>
<name>A0A833VUH9_9POAL</name>
<feature type="region of interest" description="Disordered" evidence="4">
    <location>
        <begin position="75"/>
        <end position="183"/>
    </location>
</feature>
<dbReference type="InterPro" id="IPR012677">
    <property type="entry name" value="Nucleotide-bd_a/b_plait_sf"/>
</dbReference>
<dbReference type="InterPro" id="IPR001878">
    <property type="entry name" value="Znf_CCHC"/>
</dbReference>
<protein>
    <submittedName>
        <fullName evidence="7">Ribonucleoprotein</fullName>
    </submittedName>
</protein>
<proteinExistence type="predicted"/>
<dbReference type="PANTHER" id="PTHR23236">
    <property type="entry name" value="EUKARYOTIC TRANSLATION INITIATION FACTOR 4B/4H"/>
    <property type="match status" value="1"/>
</dbReference>
<dbReference type="InterPro" id="IPR035979">
    <property type="entry name" value="RBD_domain_sf"/>
</dbReference>
<keyword evidence="2" id="KW-0863">Zinc-finger</keyword>
<dbReference type="Gene3D" id="4.10.60.10">
    <property type="entry name" value="Zinc finger, CCHC-type"/>
    <property type="match status" value="3"/>
</dbReference>
<dbReference type="SMART" id="SM00360">
    <property type="entry name" value="RRM"/>
    <property type="match status" value="2"/>
</dbReference>
<dbReference type="Pfam" id="PF00076">
    <property type="entry name" value="RRM_1"/>
    <property type="match status" value="2"/>
</dbReference>
<dbReference type="AlphaFoldDB" id="A0A833VUH9"/>
<keyword evidence="2" id="KW-0862">Zinc</keyword>
<feature type="compositionally biased region" description="Basic residues" evidence="4">
    <location>
        <begin position="84"/>
        <end position="97"/>
    </location>
</feature>
<feature type="domain" description="CCHC-type" evidence="6">
    <location>
        <begin position="532"/>
        <end position="547"/>
    </location>
</feature>
<evidence type="ECO:0000256" key="2">
    <source>
        <dbReference type="PROSITE-ProRule" id="PRU00047"/>
    </source>
</evidence>
<evidence type="ECO:0000259" key="6">
    <source>
        <dbReference type="PROSITE" id="PS50158"/>
    </source>
</evidence>
<dbReference type="InterPro" id="IPR036875">
    <property type="entry name" value="Znf_CCHC_sf"/>
</dbReference>
<evidence type="ECO:0000256" key="4">
    <source>
        <dbReference type="SAM" id="MobiDB-lite"/>
    </source>
</evidence>
<dbReference type="Pfam" id="PF00098">
    <property type="entry name" value="zf-CCHC"/>
    <property type="match status" value="3"/>
</dbReference>
<dbReference type="InterPro" id="IPR000504">
    <property type="entry name" value="RRM_dom"/>
</dbReference>
<evidence type="ECO:0000256" key="1">
    <source>
        <dbReference type="ARBA" id="ARBA00022884"/>
    </source>
</evidence>
<dbReference type="GO" id="GO:0008270">
    <property type="term" value="F:zinc ion binding"/>
    <property type="evidence" value="ECO:0007669"/>
    <property type="project" value="UniProtKB-KW"/>
</dbReference>
<dbReference type="GO" id="GO:1990904">
    <property type="term" value="C:ribonucleoprotein complex"/>
    <property type="evidence" value="ECO:0007669"/>
    <property type="project" value="UniProtKB-KW"/>
</dbReference>
<dbReference type="Proteomes" id="UP000623129">
    <property type="component" value="Unassembled WGS sequence"/>
</dbReference>
<evidence type="ECO:0000313" key="8">
    <source>
        <dbReference type="Proteomes" id="UP000623129"/>
    </source>
</evidence>
<dbReference type="SMART" id="SM00343">
    <property type="entry name" value="ZnF_C2HC"/>
    <property type="match status" value="3"/>
</dbReference>
<feature type="compositionally biased region" description="Basic and acidic residues" evidence="4">
    <location>
        <begin position="118"/>
        <end position="139"/>
    </location>
</feature>
<keyword evidence="8" id="KW-1185">Reference proteome</keyword>
<dbReference type="OrthoDB" id="439808at2759"/>
<evidence type="ECO:0000256" key="3">
    <source>
        <dbReference type="PROSITE-ProRule" id="PRU00176"/>
    </source>
</evidence>
<accession>A0A833VUH9</accession>
<keyword evidence="7" id="KW-0687">Ribonucleoprotein</keyword>
<comment type="caution">
    <text evidence="7">The sequence shown here is derived from an EMBL/GenBank/DDBJ whole genome shotgun (WGS) entry which is preliminary data.</text>
</comment>
<reference evidence="7" key="1">
    <citation type="submission" date="2020-01" db="EMBL/GenBank/DDBJ databases">
        <title>Genome sequence of Kobresia littledalei, the first chromosome-level genome in the family Cyperaceae.</title>
        <authorList>
            <person name="Qu G."/>
        </authorList>
    </citation>
    <scope>NUCLEOTIDE SEQUENCE</scope>
    <source>
        <strain evidence="7">C.B.Clarke</strain>
        <tissue evidence="7">Leaf</tissue>
    </source>
</reference>
<feature type="compositionally biased region" description="Basic residues" evidence="4">
    <location>
        <begin position="140"/>
        <end position="152"/>
    </location>
</feature>
<sequence length="550" mass="62310">MVFTKTFLKPLPPPECSRLPSRRFVFLSLTIPFLAMVLSRKKLQEKLKILLEESQSKNSVTDGKEEVVKVLESVRERLRDSKSKRPRPSRPKRKRKPPLNGEEGKEEKNEGETEEKGDEACELEKERREKKAAMKDKLKKERKKNKNKKKNRKAEASKEEKEMKEAALETANGQNESISEQKAISNPSIKLANSEDNTKKVYVGGIPYYSTEDDIKSFFESCGTVTDVDCMKFPETGKFRGIAILTFKTESAAKRAISLDGSDMGGFYLKIQPYKGKSAKKPDFAPQTIEGYNRIYIGNLSWDITEDDLKSLFKNCKISSIRFGTDKSTGDFKGFAHVDFQEGDSLAIALKLDQEVVHGRPVRIRCAVPRRVSEGGNNTFKASDDHDVITEEEKREKLGEESEVHKKQKRRTCYECGTPGHLSSACPNKKTNVDSNNATKQEEVYQIREEEVVDTTQEGSVRKKQKRRTCYECGTPGHLSSACPNKKNIADGNDTILHPEIQQEDTDKIREEEQVVDTQGESVRKKKKRRTCYECGTPGHLSSECPNKTS</sequence>
<dbReference type="SUPFAM" id="SSF54928">
    <property type="entry name" value="RNA-binding domain, RBD"/>
    <property type="match status" value="2"/>
</dbReference>
<feature type="domain" description="CCHC-type" evidence="6">
    <location>
        <begin position="413"/>
        <end position="428"/>
    </location>
</feature>
<keyword evidence="2" id="KW-0479">Metal-binding</keyword>
<keyword evidence="1 3" id="KW-0694">RNA-binding</keyword>
<dbReference type="EMBL" id="SWLB01000010">
    <property type="protein sequence ID" value="KAF3334019.1"/>
    <property type="molecule type" value="Genomic_DNA"/>
</dbReference>
<feature type="domain" description="RRM" evidence="5">
    <location>
        <begin position="293"/>
        <end position="369"/>
    </location>
</feature>
<feature type="domain" description="CCHC-type" evidence="6">
    <location>
        <begin position="470"/>
        <end position="485"/>
    </location>
</feature>
<dbReference type="Gene3D" id="3.30.70.330">
    <property type="match status" value="2"/>
</dbReference>